<reference evidence="1" key="1">
    <citation type="submission" date="2015-12" db="EMBL/GenBank/DDBJ databases">
        <title>Gene expression during late stages of embryo sac development: a critical building block for successful pollen-pistil interactions.</title>
        <authorList>
            <person name="Liu Y."/>
            <person name="Joly V."/>
            <person name="Sabar M."/>
            <person name="Matton D.P."/>
        </authorList>
    </citation>
    <scope>NUCLEOTIDE SEQUENCE</scope>
</reference>
<evidence type="ECO:0000313" key="1">
    <source>
        <dbReference type="EMBL" id="JAP12159.1"/>
    </source>
</evidence>
<sequence length="62" mass="7341">MPLFFYHFMNTSFLQTFRLYGVTEFLIHRELANILDICSLCSFSLTFDSMVKVLKSDMLCFN</sequence>
<organism evidence="1">
    <name type="scientific">Solanum chacoense</name>
    <name type="common">Chaco potato</name>
    <dbReference type="NCBI Taxonomy" id="4108"/>
    <lineage>
        <taxon>Eukaryota</taxon>
        <taxon>Viridiplantae</taxon>
        <taxon>Streptophyta</taxon>
        <taxon>Embryophyta</taxon>
        <taxon>Tracheophyta</taxon>
        <taxon>Spermatophyta</taxon>
        <taxon>Magnoliopsida</taxon>
        <taxon>eudicotyledons</taxon>
        <taxon>Gunneridae</taxon>
        <taxon>Pentapetalae</taxon>
        <taxon>asterids</taxon>
        <taxon>lamiids</taxon>
        <taxon>Solanales</taxon>
        <taxon>Solanaceae</taxon>
        <taxon>Solanoideae</taxon>
        <taxon>Solaneae</taxon>
        <taxon>Solanum</taxon>
    </lineage>
</organism>
<dbReference type="AlphaFoldDB" id="A0A0V0GVF6"/>
<name>A0A0V0GVF6_SOLCH</name>
<dbReference type="EMBL" id="GEDG01030040">
    <property type="protein sequence ID" value="JAP12159.1"/>
    <property type="molecule type" value="Transcribed_RNA"/>
</dbReference>
<protein>
    <submittedName>
        <fullName evidence="1">Putative ovule protein</fullName>
    </submittedName>
</protein>
<proteinExistence type="predicted"/>
<accession>A0A0V0GVF6</accession>